<proteinExistence type="predicted"/>
<dbReference type="AlphaFoldDB" id="A0AA38TED3"/>
<dbReference type="SUPFAM" id="SSF46689">
    <property type="entry name" value="Homeodomain-like"/>
    <property type="match status" value="1"/>
</dbReference>
<keyword evidence="3" id="KW-1185">Reference proteome</keyword>
<evidence type="ECO:0000313" key="3">
    <source>
        <dbReference type="Proteomes" id="UP001172457"/>
    </source>
</evidence>
<feature type="region of interest" description="Disordered" evidence="1">
    <location>
        <begin position="168"/>
        <end position="187"/>
    </location>
</feature>
<evidence type="ECO:0000313" key="2">
    <source>
        <dbReference type="EMBL" id="KAJ9553165.1"/>
    </source>
</evidence>
<sequence>MQKRSGLKNEKRAMMALQGVFRNRWAKIAKFLPRRMDDHVKNFFTCQQKRLARDIQMRPALPPPPPPSAPTPKSHHKCLSAPPLVYKTTTFQAPIINSERSEQILDYSGTEDLTLNSEDDQDDVVESWMDLQGGEGFEGESKGPEGKQAEGEEARQDEEVIETIQEAVEEEAHPRQPDTEPSQTRVYPPQRHPILSQPAHLHTLATHSTTSKLVVVSSSHGELPQIPPFTHLKMIGVEFKRDTAPTLAIIECTSSPRAIFIDV</sequence>
<organism evidence="2 3">
    <name type="scientific">Centaurea solstitialis</name>
    <name type="common">yellow star-thistle</name>
    <dbReference type="NCBI Taxonomy" id="347529"/>
    <lineage>
        <taxon>Eukaryota</taxon>
        <taxon>Viridiplantae</taxon>
        <taxon>Streptophyta</taxon>
        <taxon>Embryophyta</taxon>
        <taxon>Tracheophyta</taxon>
        <taxon>Spermatophyta</taxon>
        <taxon>Magnoliopsida</taxon>
        <taxon>eudicotyledons</taxon>
        <taxon>Gunneridae</taxon>
        <taxon>Pentapetalae</taxon>
        <taxon>asterids</taxon>
        <taxon>campanulids</taxon>
        <taxon>Asterales</taxon>
        <taxon>Asteraceae</taxon>
        <taxon>Carduoideae</taxon>
        <taxon>Cardueae</taxon>
        <taxon>Centaureinae</taxon>
        <taxon>Centaurea</taxon>
    </lineage>
</organism>
<name>A0AA38TED3_9ASTR</name>
<dbReference type="InterPro" id="IPR053106">
    <property type="entry name" value="Plant_Male-Germline_Reg_TFs"/>
</dbReference>
<dbReference type="EMBL" id="JARYMX010000004">
    <property type="protein sequence ID" value="KAJ9553165.1"/>
    <property type="molecule type" value="Genomic_DNA"/>
</dbReference>
<protein>
    <submittedName>
        <fullName evidence="2">Uncharacterized protein</fullName>
    </submittedName>
</protein>
<gene>
    <name evidence="2" type="ORF">OSB04_017210</name>
</gene>
<dbReference type="Proteomes" id="UP001172457">
    <property type="component" value="Chromosome 4"/>
</dbReference>
<reference evidence="2" key="1">
    <citation type="submission" date="2023-03" db="EMBL/GenBank/DDBJ databases">
        <title>Chromosome-scale reference genome and RAD-based genetic map of yellow starthistle (Centaurea solstitialis) reveal putative structural variation and QTLs associated with invader traits.</title>
        <authorList>
            <person name="Reatini B."/>
            <person name="Cang F.A."/>
            <person name="Jiang Q."/>
            <person name="Mckibben M.T.W."/>
            <person name="Barker M.S."/>
            <person name="Rieseberg L.H."/>
            <person name="Dlugosch K.M."/>
        </authorList>
    </citation>
    <scope>NUCLEOTIDE SEQUENCE</scope>
    <source>
        <strain evidence="2">CAN-66</strain>
        <tissue evidence="2">Leaf</tissue>
    </source>
</reference>
<dbReference type="InterPro" id="IPR009057">
    <property type="entry name" value="Homeodomain-like_sf"/>
</dbReference>
<feature type="compositionally biased region" description="Pro residues" evidence="1">
    <location>
        <begin position="60"/>
        <end position="70"/>
    </location>
</feature>
<evidence type="ECO:0000256" key="1">
    <source>
        <dbReference type="SAM" id="MobiDB-lite"/>
    </source>
</evidence>
<dbReference type="Gene3D" id="1.10.10.60">
    <property type="entry name" value="Homeodomain-like"/>
    <property type="match status" value="1"/>
</dbReference>
<dbReference type="PANTHER" id="PTHR47996:SF3">
    <property type="entry name" value="TRANSCRIPTION FACTOR DUO1"/>
    <property type="match status" value="1"/>
</dbReference>
<feature type="region of interest" description="Disordered" evidence="1">
    <location>
        <begin position="57"/>
        <end position="76"/>
    </location>
</feature>
<accession>A0AA38TED3</accession>
<feature type="compositionally biased region" description="Basic and acidic residues" evidence="1">
    <location>
        <begin position="139"/>
        <end position="158"/>
    </location>
</feature>
<comment type="caution">
    <text evidence="2">The sequence shown here is derived from an EMBL/GenBank/DDBJ whole genome shotgun (WGS) entry which is preliminary data.</text>
</comment>
<dbReference type="PANTHER" id="PTHR47996">
    <property type="entry name" value="TRANSCRIPTION FACTOR DUO1"/>
    <property type="match status" value="1"/>
</dbReference>
<feature type="region of interest" description="Disordered" evidence="1">
    <location>
        <begin position="133"/>
        <end position="158"/>
    </location>
</feature>